<gene>
    <name evidence="1" type="ORF">CO030_03645</name>
</gene>
<dbReference type="Proteomes" id="UP000231456">
    <property type="component" value="Unassembled WGS sequence"/>
</dbReference>
<dbReference type="EMBL" id="PFRH01000118">
    <property type="protein sequence ID" value="PJC52292.1"/>
    <property type="molecule type" value="Genomic_DNA"/>
</dbReference>
<comment type="caution">
    <text evidence="1">The sequence shown here is derived from an EMBL/GenBank/DDBJ whole genome shotgun (WGS) entry which is preliminary data.</text>
</comment>
<organism evidence="1 2">
    <name type="scientific">Candidatus Magasanikbacteria bacterium CG_4_9_14_0_2_um_filter_42_11</name>
    <dbReference type="NCBI Taxonomy" id="1974643"/>
    <lineage>
        <taxon>Bacteria</taxon>
        <taxon>Candidatus Magasanikiibacteriota</taxon>
    </lineage>
</organism>
<evidence type="ECO:0000313" key="1">
    <source>
        <dbReference type="EMBL" id="PJC52292.1"/>
    </source>
</evidence>
<protein>
    <submittedName>
        <fullName evidence="1">Uncharacterized protein</fullName>
    </submittedName>
</protein>
<evidence type="ECO:0000313" key="2">
    <source>
        <dbReference type="Proteomes" id="UP000231456"/>
    </source>
</evidence>
<proteinExistence type="predicted"/>
<dbReference type="AlphaFoldDB" id="A0A2M8F984"/>
<reference evidence="2" key="1">
    <citation type="submission" date="2017-09" db="EMBL/GenBank/DDBJ databases">
        <title>Depth-based differentiation of microbial function through sediment-hosted aquifers and enrichment of novel symbionts in the deep terrestrial subsurface.</title>
        <authorList>
            <person name="Probst A.J."/>
            <person name="Ladd B."/>
            <person name="Jarett J.K."/>
            <person name="Geller-Mcgrath D.E."/>
            <person name="Sieber C.M.K."/>
            <person name="Emerson J.B."/>
            <person name="Anantharaman K."/>
            <person name="Thomas B.C."/>
            <person name="Malmstrom R."/>
            <person name="Stieglmeier M."/>
            <person name="Klingl A."/>
            <person name="Woyke T."/>
            <person name="Ryan C.M."/>
            <person name="Banfield J.F."/>
        </authorList>
    </citation>
    <scope>NUCLEOTIDE SEQUENCE [LARGE SCALE GENOMIC DNA]</scope>
</reference>
<name>A0A2M8F984_9BACT</name>
<accession>A0A2M8F984</accession>
<sequence length="79" mass="8957">MAKSCIPDFASRPSVSAVIIQGATKRPVIIELGDQFYRATWENRDHLRELEDVFYSNPARFTPHCEVLLAQGIIELVII</sequence>